<dbReference type="InterPro" id="IPR052026">
    <property type="entry name" value="ExeA_AAA_ATPase_DNA-bind"/>
</dbReference>
<dbReference type="RefSeq" id="WP_173083427.1">
    <property type="nucleotide sequence ID" value="NZ_BLTE01000007.1"/>
</dbReference>
<dbReference type="SUPFAM" id="SSF52540">
    <property type="entry name" value="P-loop containing nucleoside triphosphate hydrolases"/>
    <property type="match status" value="1"/>
</dbReference>
<dbReference type="CDD" id="cd00009">
    <property type="entry name" value="AAA"/>
    <property type="match status" value="1"/>
</dbReference>
<dbReference type="AlphaFoldDB" id="A0A6V8LMJ5"/>
<feature type="domain" description="AAA+ ATPase" evidence="2">
    <location>
        <begin position="56"/>
        <end position="208"/>
    </location>
</feature>
<comment type="caution">
    <text evidence="3">The sequence shown here is derived from an EMBL/GenBank/DDBJ whole genome shotgun (WGS) entry which is preliminary data.</text>
</comment>
<reference evidence="3 4" key="2">
    <citation type="submission" date="2020-05" db="EMBL/GenBank/DDBJ databases">
        <title>Draft genome sequence of Desulfovibrio sp. strainFSS-1.</title>
        <authorList>
            <person name="Shimoshige H."/>
            <person name="Kobayashi H."/>
            <person name="Maekawa T."/>
        </authorList>
    </citation>
    <scope>NUCLEOTIDE SEQUENCE [LARGE SCALE GENOMIC DNA]</scope>
    <source>
        <strain evidence="3 4">SIID29052-01</strain>
    </source>
</reference>
<reference evidence="3 4" key="1">
    <citation type="submission" date="2020-04" db="EMBL/GenBank/DDBJ databases">
        <authorList>
            <consortium name="Desulfovibrio sp. FSS-1 genome sequencing consortium"/>
            <person name="Shimoshige H."/>
            <person name="Kobayashi H."/>
            <person name="Maekawa T."/>
        </authorList>
    </citation>
    <scope>NUCLEOTIDE SEQUENCE [LARGE SCALE GENOMIC DNA]</scope>
    <source>
        <strain evidence="3 4">SIID29052-01</strain>
    </source>
</reference>
<evidence type="ECO:0000256" key="1">
    <source>
        <dbReference type="SAM" id="MobiDB-lite"/>
    </source>
</evidence>
<evidence type="ECO:0000313" key="3">
    <source>
        <dbReference type="EMBL" id="GFK93893.1"/>
    </source>
</evidence>
<dbReference type="Proteomes" id="UP000494245">
    <property type="component" value="Unassembled WGS sequence"/>
</dbReference>
<keyword evidence="4" id="KW-1185">Reference proteome</keyword>
<dbReference type="InterPro" id="IPR027417">
    <property type="entry name" value="P-loop_NTPase"/>
</dbReference>
<dbReference type="SMART" id="SM00382">
    <property type="entry name" value="AAA"/>
    <property type="match status" value="1"/>
</dbReference>
<dbReference type="EMBL" id="BLTE01000007">
    <property type="protein sequence ID" value="GFK93893.1"/>
    <property type="molecule type" value="Genomic_DNA"/>
</dbReference>
<dbReference type="Gene3D" id="3.40.50.300">
    <property type="entry name" value="P-loop containing nucleotide triphosphate hydrolases"/>
    <property type="match status" value="1"/>
</dbReference>
<accession>A0A6V8LMJ5</accession>
<feature type="compositionally biased region" description="Basic and acidic residues" evidence="1">
    <location>
        <begin position="421"/>
        <end position="433"/>
    </location>
</feature>
<dbReference type="PANTHER" id="PTHR35894">
    <property type="entry name" value="GENERAL SECRETION PATHWAY PROTEIN A-RELATED"/>
    <property type="match status" value="1"/>
</dbReference>
<dbReference type="PANTHER" id="PTHR35894:SF1">
    <property type="entry name" value="PHOSPHORIBULOKINASE _ URIDINE KINASE FAMILY"/>
    <property type="match status" value="1"/>
</dbReference>
<proteinExistence type="predicted"/>
<dbReference type="InterPro" id="IPR017466">
    <property type="entry name" value="XrtA-assoc_ATPase-like"/>
</dbReference>
<name>A0A6V8LMJ5_9BACT</name>
<feature type="compositionally biased region" description="Basic and acidic residues" evidence="1">
    <location>
        <begin position="397"/>
        <end position="408"/>
    </location>
</feature>
<dbReference type="NCBIfam" id="TIGR03015">
    <property type="entry name" value="pepcterm_ATPase"/>
    <property type="match status" value="1"/>
</dbReference>
<protein>
    <recommendedName>
        <fullName evidence="2">AAA+ ATPase domain-containing protein</fullName>
    </recommendedName>
</protein>
<dbReference type="GO" id="GO:0016887">
    <property type="term" value="F:ATP hydrolysis activity"/>
    <property type="evidence" value="ECO:0007669"/>
    <property type="project" value="InterPro"/>
</dbReference>
<dbReference type="InterPro" id="IPR049945">
    <property type="entry name" value="AAA_22"/>
</dbReference>
<sequence>MNRSPGSPGGRDSNVYGAFFGFDRKPFELVPNPSMLFMSAGHKKAFNYLSYGIRQQSGFILLTGEVGAGKTTLVRGLIKSQLSDVVLAKVFNTKVHARQLLEMILEDFGVHPAGKDKPSLLRDLNDFLIEQYSRGRQCVLIVDEAQNLNRELLEEVRLLSNLESDSQKLLRIILVGQPELKQLLASPELLQLRQRIQVSCHIHPLQPTEVGHYIGHRLEAAGNKNAADFKPGSLEAIGTYTRGVPRLINILCDYLFLDAFANETREITAEAVHEVAKDLDFDNQYWNHPTVPPALEEPQQRQHAHLASAKMTSLLKNLNGRLRSIEEALPRLEQASQPVPPPDMSDVLGKLSGLQETLNSRLDEMWNAVGRLSREVHDISERMEPSAVCAPLPSPEDTARREHEREDLTPLEAPLVQPPHPAEHPRLALDDNAPRPAKGGWMRRFLLKAS</sequence>
<evidence type="ECO:0000313" key="4">
    <source>
        <dbReference type="Proteomes" id="UP000494245"/>
    </source>
</evidence>
<dbReference type="InterPro" id="IPR003593">
    <property type="entry name" value="AAA+_ATPase"/>
</dbReference>
<gene>
    <name evidence="3" type="ORF">NNJEOMEG_01731</name>
</gene>
<evidence type="ECO:0000259" key="2">
    <source>
        <dbReference type="SMART" id="SM00382"/>
    </source>
</evidence>
<feature type="region of interest" description="Disordered" evidence="1">
    <location>
        <begin position="382"/>
        <end position="438"/>
    </location>
</feature>
<dbReference type="Pfam" id="PF13401">
    <property type="entry name" value="AAA_22"/>
    <property type="match status" value="1"/>
</dbReference>
<organism evidence="3 4">
    <name type="scientific">Fundidesulfovibrio magnetotacticus</name>
    <dbReference type="NCBI Taxonomy" id="2730080"/>
    <lineage>
        <taxon>Bacteria</taxon>
        <taxon>Pseudomonadati</taxon>
        <taxon>Thermodesulfobacteriota</taxon>
        <taxon>Desulfovibrionia</taxon>
        <taxon>Desulfovibrionales</taxon>
        <taxon>Desulfovibrionaceae</taxon>
        <taxon>Fundidesulfovibrio</taxon>
    </lineage>
</organism>